<dbReference type="InParanoid" id="A0A6J2I1E7"/>
<evidence type="ECO:0000256" key="3">
    <source>
        <dbReference type="ARBA" id="ARBA00022729"/>
    </source>
</evidence>
<gene>
    <name evidence="8" type="primary">LOC113996623</name>
</gene>
<feature type="domain" description="Albumin" evidence="6">
    <location>
        <begin position="90"/>
        <end position="283"/>
    </location>
</feature>
<dbReference type="SUPFAM" id="SSF48552">
    <property type="entry name" value="Serum albumin-like"/>
    <property type="match status" value="3"/>
</dbReference>
<dbReference type="PRINTS" id="PR00802">
    <property type="entry name" value="SERUMALBUMIN"/>
</dbReference>
<dbReference type="Proteomes" id="UP000504627">
    <property type="component" value="Unplaced"/>
</dbReference>
<evidence type="ECO:0000256" key="5">
    <source>
        <dbReference type="ARBA" id="ARBA00023157"/>
    </source>
</evidence>
<dbReference type="Pfam" id="PF00273">
    <property type="entry name" value="Serum_albumin"/>
    <property type="match status" value="3"/>
</dbReference>
<evidence type="ECO:0000256" key="2">
    <source>
        <dbReference type="ARBA" id="ARBA00022525"/>
    </source>
</evidence>
<evidence type="ECO:0000259" key="6">
    <source>
        <dbReference type="PROSITE" id="PS51438"/>
    </source>
</evidence>
<dbReference type="PANTHER" id="PTHR11385">
    <property type="entry name" value="SERUM ALBUMIN-RELATED"/>
    <property type="match status" value="1"/>
</dbReference>
<evidence type="ECO:0000313" key="8">
    <source>
        <dbReference type="RefSeq" id="XP_027593601.2"/>
    </source>
</evidence>
<keyword evidence="7" id="KW-1185">Reference proteome</keyword>
<dbReference type="InterPro" id="IPR021177">
    <property type="entry name" value="Serum_albumin/AFP/Afamin"/>
</dbReference>
<keyword evidence="5" id="KW-1015">Disulfide bond</keyword>
<dbReference type="InterPro" id="IPR014760">
    <property type="entry name" value="Serum_albumin_N"/>
</dbReference>
<dbReference type="AlphaFoldDB" id="A0A6J2I1E7"/>
<proteinExistence type="predicted"/>
<dbReference type="PANTHER" id="PTHR11385:SF14">
    <property type="entry name" value="AFAMIN"/>
    <property type="match status" value="1"/>
</dbReference>
<dbReference type="InterPro" id="IPR000264">
    <property type="entry name" value="ALB/AFP/VDB"/>
</dbReference>
<feature type="domain" description="Albumin" evidence="6">
    <location>
        <begin position="284"/>
        <end position="476"/>
    </location>
</feature>
<keyword evidence="4" id="KW-0677">Repeat</keyword>
<evidence type="ECO:0000256" key="1">
    <source>
        <dbReference type="ARBA" id="ARBA00004613"/>
    </source>
</evidence>
<name>A0A6J2I1E7_9PASS</name>
<dbReference type="CDD" id="cd00015">
    <property type="entry name" value="ALBUMIN"/>
    <property type="match status" value="2"/>
</dbReference>
<dbReference type="SMART" id="SM00103">
    <property type="entry name" value="ALBUMIN"/>
    <property type="match status" value="3"/>
</dbReference>
<dbReference type="GeneID" id="113996623"/>
<dbReference type="GO" id="GO:0072562">
    <property type="term" value="C:blood microparticle"/>
    <property type="evidence" value="ECO:0007669"/>
    <property type="project" value="TreeGrafter"/>
</dbReference>
<comment type="subcellular location">
    <subcellularLocation>
        <location evidence="1">Secreted</location>
    </subcellularLocation>
</comment>
<dbReference type="GO" id="GO:0005737">
    <property type="term" value="C:cytoplasm"/>
    <property type="evidence" value="ECO:0007669"/>
    <property type="project" value="TreeGrafter"/>
</dbReference>
<keyword evidence="2" id="KW-0964">Secreted</keyword>
<organism evidence="7 8">
    <name type="scientific">Pipra filicauda</name>
    <name type="common">Wire-tailed manakin</name>
    <dbReference type="NCBI Taxonomy" id="649802"/>
    <lineage>
        <taxon>Eukaryota</taxon>
        <taxon>Metazoa</taxon>
        <taxon>Chordata</taxon>
        <taxon>Craniata</taxon>
        <taxon>Vertebrata</taxon>
        <taxon>Euteleostomi</taxon>
        <taxon>Archelosauria</taxon>
        <taxon>Archosauria</taxon>
        <taxon>Dinosauria</taxon>
        <taxon>Saurischia</taxon>
        <taxon>Theropoda</taxon>
        <taxon>Coelurosauria</taxon>
        <taxon>Aves</taxon>
        <taxon>Neognathae</taxon>
        <taxon>Neoaves</taxon>
        <taxon>Telluraves</taxon>
        <taxon>Australaves</taxon>
        <taxon>Passeriformes</taxon>
        <taxon>Pipridae</taxon>
        <taxon>Pipra</taxon>
    </lineage>
</organism>
<evidence type="ECO:0000256" key="4">
    <source>
        <dbReference type="ARBA" id="ARBA00022737"/>
    </source>
</evidence>
<protein>
    <submittedName>
        <fullName evidence="8">Alpha-fetoprotein-like</fullName>
    </submittedName>
</protein>
<dbReference type="PRINTS" id="PR00803">
    <property type="entry name" value="AFETOPROTEIN"/>
</dbReference>
<evidence type="ECO:0000313" key="7">
    <source>
        <dbReference type="Proteomes" id="UP000504627"/>
    </source>
</evidence>
<reference evidence="8" key="1">
    <citation type="submission" date="2025-08" db="UniProtKB">
        <authorList>
            <consortium name="RefSeq"/>
        </authorList>
    </citation>
    <scope>IDENTIFICATION</scope>
    <source>
        <tissue evidence="8">Muscle</tissue>
    </source>
</reference>
<dbReference type="InterPro" id="IPR020858">
    <property type="entry name" value="Serum_albumin-like"/>
</dbReference>
<dbReference type="GO" id="GO:0036094">
    <property type="term" value="F:small molecule binding"/>
    <property type="evidence" value="ECO:0007669"/>
    <property type="project" value="TreeGrafter"/>
</dbReference>
<sequence length="746" mass="84385">MSPFVLCRVHFSCSWIWNRDKSRAVLLWRCRGVWGWGEGFQPEEFLTSPIPGAMKQTHPRPLPKSDRMDWKTIIYVILLVSLRVAKALPRTSQDIEEKTSIGQRFSQLQESNFKAIALILFAQYVPGGTLGRAAAMAEGVTALARRCAAAATDSPDCLKPLDRIFLDTICQEENLPRSADCCAKKDPERNDCFLSLKNSSRGFSSPLERPDAEAACRNHSQHGQPLTGYFIYEVSRRHPFLYAPTILSVALQYEEMMENCCGSAEGPSHHMEECFQRQAPKVVKLIKEDSLRQEHTCGILKKFGERTLKALKLAQISQKFPKADFVTVHKLVVAVADMHKDCCRGDTLGCMRDREEILRYVCSSQHVLSSRIQQCCEKPLLQRSECILNMENDDKPAGLSPHVREFIEDKGICERFAQEKDMHLARFLYEYSRRHPEFSAQMLLRIGKGYEDLLRECCRPGAPSGCRSRGEEELRKHIYETQSVMRTSCDIYKEKGDYYFQNELLMSFTKKMPQLTSAELIKFTKEMTTIGSKCCQLGQDKLLPCAEEHLDLVLGEICRRHLADPINPGVCRCCSSSYAFRRPCIGKLESDESYVPLALTPGLFAFHGDLCTSEEEKLQHRKQEMLVTLLKYKPQISPEQLGSVTAAFTAMRERCCREANPEACFLKEVSLLFPATVPRQQGEKGYIQVFSQSLFPVYLPASVSLLPSQCCFSSLNFILQSCSGSSLPCGKSAFPYFSPPPLCCIP</sequence>
<keyword evidence="3" id="KW-0732">Signal</keyword>
<dbReference type="Gene3D" id="1.10.246.10">
    <property type="match status" value="6"/>
</dbReference>
<dbReference type="RefSeq" id="XP_027593601.2">
    <property type="nucleotide sequence ID" value="XM_027737800.2"/>
</dbReference>
<dbReference type="PROSITE" id="PS51438">
    <property type="entry name" value="ALBUMIN_2"/>
    <property type="match status" value="3"/>
</dbReference>
<feature type="domain" description="Albumin" evidence="6">
    <location>
        <begin position="477"/>
        <end position="674"/>
    </location>
</feature>
<dbReference type="FunFam" id="1.10.246.10:FF:000001">
    <property type="entry name" value="Serum albumin"/>
    <property type="match status" value="1"/>
</dbReference>
<accession>A0A6J2I1E7</accession>